<comment type="caution">
    <text evidence="2">The sequence shown here is derived from an EMBL/GenBank/DDBJ whole genome shotgun (WGS) entry which is preliminary data.</text>
</comment>
<dbReference type="Proteomes" id="UP000664859">
    <property type="component" value="Unassembled WGS sequence"/>
</dbReference>
<protein>
    <submittedName>
        <fullName evidence="2">Uncharacterized protein</fullName>
    </submittedName>
</protein>
<dbReference type="AlphaFoldDB" id="A0A835Z696"/>
<evidence type="ECO:0000313" key="2">
    <source>
        <dbReference type="EMBL" id="KAG5186839.1"/>
    </source>
</evidence>
<gene>
    <name evidence="2" type="ORF">JKP88DRAFT_276233</name>
</gene>
<name>A0A835Z696_9STRA</name>
<proteinExistence type="predicted"/>
<reference evidence="2" key="1">
    <citation type="submission" date="2021-02" db="EMBL/GenBank/DDBJ databases">
        <title>First Annotated Genome of the Yellow-green Alga Tribonema minus.</title>
        <authorList>
            <person name="Mahan K.M."/>
        </authorList>
    </citation>
    <scope>NUCLEOTIDE SEQUENCE</scope>
    <source>
        <strain evidence="2">UTEX B ZZ1240</strain>
    </source>
</reference>
<dbReference type="EMBL" id="JAFCMP010000101">
    <property type="protein sequence ID" value="KAG5186839.1"/>
    <property type="molecule type" value="Genomic_DNA"/>
</dbReference>
<evidence type="ECO:0000313" key="3">
    <source>
        <dbReference type="Proteomes" id="UP000664859"/>
    </source>
</evidence>
<accession>A0A835Z696</accession>
<sequence>MPPAAEAELIDNALGACTGRTKEPIEVRLHFESIDGADELKAISVRDHGKGDKLHFYTNTGKFGKGYTDLCFSRLEQQYDKEVPYEAIIESGGGNLPEERGLRALAQSVYDDQTSGTLVVISDLKEIPKQHLKLDDIGKTAEYLREAYYMYLGSGARRLVDRHNKACDEEINRRSTGGWLRLENYSSIELIGVKDSIDFCTYKLHEDPLVPPTHMPATQRSGAMVDTDTEADSSDDEEHQCVTSADDNTTAAAHSSPGGGSAATLAGSVHGVVPMPECAIDQLLTYSQGPGFPFRCVLSEQDRHALNMGDDTSKFPLSEICGMLFYLPCNHGIEMSTKLTCWHRVRRVEHRENADTKPVQQEQRILCFWKGRAELGRSVEKARVYGVLFLPRSAQPDPLKNTLNGAVLDFLKTAQEGTHAGGWPLAPIADQILLVKAYEEWLKTCAW</sequence>
<keyword evidence="3" id="KW-1185">Reference proteome</keyword>
<organism evidence="2 3">
    <name type="scientific">Tribonema minus</name>
    <dbReference type="NCBI Taxonomy" id="303371"/>
    <lineage>
        <taxon>Eukaryota</taxon>
        <taxon>Sar</taxon>
        <taxon>Stramenopiles</taxon>
        <taxon>Ochrophyta</taxon>
        <taxon>PX clade</taxon>
        <taxon>Xanthophyceae</taxon>
        <taxon>Tribonematales</taxon>
        <taxon>Tribonemataceae</taxon>
        <taxon>Tribonema</taxon>
    </lineage>
</organism>
<evidence type="ECO:0000256" key="1">
    <source>
        <dbReference type="SAM" id="MobiDB-lite"/>
    </source>
</evidence>
<feature type="compositionally biased region" description="Acidic residues" evidence="1">
    <location>
        <begin position="227"/>
        <end position="238"/>
    </location>
</feature>
<feature type="region of interest" description="Disordered" evidence="1">
    <location>
        <begin position="211"/>
        <end position="261"/>
    </location>
</feature>